<comment type="caution">
    <text evidence="2">The sequence shown here is derived from an EMBL/GenBank/DDBJ whole genome shotgun (WGS) entry which is preliminary data.</text>
</comment>
<dbReference type="EMBL" id="MGBR01000001">
    <property type="protein sequence ID" value="OGK73832.1"/>
    <property type="molecule type" value="Genomic_DNA"/>
</dbReference>
<feature type="transmembrane region" description="Helical" evidence="1">
    <location>
        <begin position="12"/>
        <end position="37"/>
    </location>
</feature>
<gene>
    <name evidence="2" type="ORF">A3K52_03560</name>
</gene>
<evidence type="ECO:0000313" key="2">
    <source>
        <dbReference type="EMBL" id="OGK73832.1"/>
    </source>
</evidence>
<dbReference type="AlphaFoldDB" id="A0A1F7L128"/>
<keyword evidence="1" id="KW-1133">Transmembrane helix</keyword>
<keyword evidence="1" id="KW-0472">Membrane</keyword>
<accession>A0A1F7L128</accession>
<evidence type="ECO:0000256" key="1">
    <source>
        <dbReference type="SAM" id="Phobius"/>
    </source>
</evidence>
<keyword evidence="1" id="KW-0812">Transmembrane</keyword>
<organism evidence="2 3">
    <name type="scientific">Candidatus Roizmanbacteria bacterium RIFOXYD1_FULL_38_12</name>
    <dbReference type="NCBI Taxonomy" id="1802093"/>
    <lineage>
        <taxon>Bacteria</taxon>
        <taxon>Candidatus Roizmaniibacteriota</taxon>
    </lineage>
</organism>
<proteinExistence type="predicted"/>
<evidence type="ECO:0000313" key="3">
    <source>
        <dbReference type="Proteomes" id="UP000177050"/>
    </source>
</evidence>
<name>A0A1F7L128_9BACT</name>
<reference evidence="2 3" key="1">
    <citation type="journal article" date="2016" name="Nat. Commun.">
        <title>Thousands of microbial genomes shed light on interconnected biogeochemical processes in an aquifer system.</title>
        <authorList>
            <person name="Anantharaman K."/>
            <person name="Brown C.T."/>
            <person name="Hug L.A."/>
            <person name="Sharon I."/>
            <person name="Castelle C.J."/>
            <person name="Probst A.J."/>
            <person name="Thomas B.C."/>
            <person name="Singh A."/>
            <person name="Wilkins M.J."/>
            <person name="Karaoz U."/>
            <person name="Brodie E.L."/>
            <person name="Williams K.H."/>
            <person name="Hubbard S.S."/>
            <person name="Banfield J.F."/>
        </authorList>
    </citation>
    <scope>NUCLEOTIDE SEQUENCE [LARGE SCALE GENOMIC DNA]</scope>
</reference>
<sequence length="62" mass="7120">MTLSLKKTMLPFIFRIEISLVISFGTPISFIETNASIKERTKMMKKMISIKVSQMANVKYTC</sequence>
<dbReference type="Proteomes" id="UP000177050">
    <property type="component" value="Unassembled WGS sequence"/>
</dbReference>
<protein>
    <submittedName>
        <fullName evidence="2">Uncharacterized protein</fullName>
    </submittedName>
</protein>